<proteinExistence type="predicted"/>
<feature type="signal peptide" evidence="1">
    <location>
        <begin position="1"/>
        <end position="20"/>
    </location>
</feature>
<dbReference type="Pfam" id="PF05239">
    <property type="entry name" value="PRC"/>
    <property type="match status" value="1"/>
</dbReference>
<dbReference type="Proteomes" id="UP000199302">
    <property type="component" value="Unassembled WGS sequence"/>
</dbReference>
<dbReference type="InterPro" id="IPR011033">
    <property type="entry name" value="PRC_barrel-like_sf"/>
</dbReference>
<accession>A0A1I6E0T4</accession>
<sequence length="270" mass="27702">MKGFLATTAMVLVAGTPLLADTTLNADAEANVETNAEIAAESAETSIEEGVASTANAAEEMADEGAQMASDAANAIEEAGEDAVETAEELGNDAANTVDGLANDASQTADMIDDTDGEIDVELQAETKMADAHDANASAEMDYSNDIFLGSETMASGAFSASTLIGKSVYTTEVDYAGEATAEADADWNNIGEVSDILLGADGKMQSVILDIGGFLGLGEHTVAVNLDKLSLVADADDAGEYFVVVQSTKDELMAAPEFEIDAVGEATMN</sequence>
<feature type="chain" id="PRO_5011716934" evidence="1">
    <location>
        <begin position="21"/>
        <end position="270"/>
    </location>
</feature>
<dbReference type="SUPFAM" id="SSF50346">
    <property type="entry name" value="PRC-barrel domain"/>
    <property type="match status" value="1"/>
</dbReference>
<dbReference type="AlphaFoldDB" id="A0A1I6E0T4"/>
<evidence type="ECO:0000256" key="1">
    <source>
        <dbReference type="SAM" id="SignalP"/>
    </source>
</evidence>
<feature type="domain" description="PRC-barrel" evidence="2">
    <location>
        <begin position="158"/>
        <end position="252"/>
    </location>
</feature>
<keyword evidence="1" id="KW-0732">Signal</keyword>
<dbReference type="STRING" id="871652.SAMN04515673_106192"/>
<evidence type="ECO:0000313" key="3">
    <source>
        <dbReference type="EMBL" id="SFR11359.1"/>
    </source>
</evidence>
<reference evidence="3 4" key="1">
    <citation type="submission" date="2016-10" db="EMBL/GenBank/DDBJ databases">
        <authorList>
            <person name="de Groot N.N."/>
        </authorList>
    </citation>
    <scope>NUCLEOTIDE SEQUENCE [LARGE SCALE GENOMIC DNA]</scope>
    <source>
        <strain evidence="4">KMM 9023,NRIC 0796,JCM 17311,KCTC 23692</strain>
    </source>
</reference>
<keyword evidence="4" id="KW-1185">Reference proteome</keyword>
<dbReference type="Gene3D" id="2.30.30.240">
    <property type="entry name" value="PRC-barrel domain"/>
    <property type="match status" value="1"/>
</dbReference>
<dbReference type="RefSeq" id="WP_177220529.1">
    <property type="nucleotide sequence ID" value="NZ_FOYI01000006.1"/>
</dbReference>
<evidence type="ECO:0000259" key="2">
    <source>
        <dbReference type="Pfam" id="PF05239"/>
    </source>
</evidence>
<protein>
    <submittedName>
        <fullName evidence="3">PRC-barrel domain-containing protein</fullName>
    </submittedName>
</protein>
<name>A0A1I6E0T4_9RHOB</name>
<evidence type="ECO:0000313" key="4">
    <source>
        <dbReference type="Proteomes" id="UP000199302"/>
    </source>
</evidence>
<organism evidence="3 4">
    <name type="scientific">Poseidonocella sedimentorum</name>
    <dbReference type="NCBI Taxonomy" id="871652"/>
    <lineage>
        <taxon>Bacteria</taxon>
        <taxon>Pseudomonadati</taxon>
        <taxon>Pseudomonadota</taxon>
        <taxon>Alphaproteobacteria</taxon>
        <taxon>Rhodobacterales</taxon>
        <taxon>Roseobacteraceae</taxon>
        <taxon>Poseidonocella</taxon>
    </lineage>
</organism>
<gene>
    <name evidence="3" type="ORF">SAMN04515673_106192</name>
</gene>
<dbReference type="InterPro" id="IPR027275">
    <property type="entry name" value="PRC-brl_dom"/>
</dbReference>
<dbReference type="EMBL" id="FOYI01000006">
    <property type="protein sequence ID" value="SFR11359.1"/>
    <property type="molecule type" value="Genomic_DNA"/>
</dbReference>